<gene>
    <name evidence="2" type="ORF">HZF05_12040</name>
</gene>
<dbReference type="RefSeq" id="WP_160366605.1">
    <property type="nucleotide sequence ID" value="NZ_JACEIB010000007.1"/>
</dbReference>
<organism evidence="2 3">
    <name type="scientific">Sphingomonas chungangi</name>
    <dbReference type="NCBI Taxonomy" id="2683589"/>
    <lineage>
        <taxon>Bacteria</taxon>
        <taxon>Pseudomonadati</taxon>
        <taxon>Pseudomonadota</taxon>
        <taxon>Alphaproteobacteria</taxon>
        <taxon>Sphingomonadales</taxon>
        <taxon>Sphingomonadaceae</taxon>
        <taxon>Sphingomonas</taxon>
    </lineage>
</organism>
<evidence type="ECO:0000313" key="3">
    <source>
        <dbReference type="Proteomes" id="UP000570166"/>
    </source>
</evidence>
<evidence type="ECO:0000259" key="1">
    <source>
        <dbReference type="Pfam" id="PF12697"/>
    </source>
</evidence>
<keyword evidence="3" id="KW-1185">Reference proteome</keyword>
<dbReference type="GO" id="GO:0016020">
    <property type="term" value="C:membrane"/>
    <property type="evidence" value="ECO:0007669"/>
    <property type="project" value="TreeGrafter"/>
</dbReference>
<feature type="domain" description="AB hydrolase-1" evidence="1">
    <location>
        <begin position="29"/>
        <end position="255"/>
    </location>
</feature>
<name>A0A838LBG2_9SPHN</name>
<keyword evidence="2" id="KW-0378">Hydrolase</keyword>
<dbReference type="InterPro" id="IPR029058">
    <property type="entry name" value="AB_hydrolase_fold"/>
</dbReference>
<dbReference type="InterPro" id="IPR050266">
    <property type="entry name" value="AB_hydrolase_sf"/>
</dbReference>
<dbReference type="Pfam" id="PF12697">
    <property type="entry name" value="Abhydrolase_6"/>
    <property type="match status" value="1"/>
</dbReference>
<dbReference type="AlphaFoldDB" id="A0A838LBG2"/>
<reference evidence="2 3" key="1">
    <citation type="submission" date="2020-07" db="EMBL/GenBank/DDBJ databases">
        <authorList>
            <person name="Sun Q."/>
        </authorList>
    </citation>
    <scope>NUCLEOTIDE SEQUENCE [LARGE SCALE GENOMIC DNA]</scope>
    <source>
        <strain evidence="2 3">CGMCC 1.13654</strain>
    </source>
</reference>
<dbReference type="PANTHER" id="PTHR43798">
    <property type="entry name" value="MONOACYLGLYCEROL LIPASE"/>
    <property type="match status" value="1"/>
</dbReference>
<dbReference type="Gene3D" id="3.40.50.1820">
    <property type="entry name" value="alpha/beta hydrolase"/>
    <property type="match status" value="1"/>
</dbReference>
<dbReference type="InterPro" id="IPR000073">
    <property type="entry name" value="AB_hydrolase_1"/>
</dbReference>
<dbReference type="GO" id="GO:0016787">
    <property type="term" value="F:hydrolase activity"/>
    <property type="evidence" value="ECO:0007669"/>
    <property type="project" value="UniProtKB-KW"/>
</dbReference>
<dbReference type="EMBL" id="JACEIB010000007">
    <property type="protein sequence ID" value="MBA2934828.1"/>
    <property type="molecule type" value="Genomic_DNA"/>
</dbReference>
<evidence type="ECO:0000313" key="2">
    <source>
        <dbReference type="EMBL" id="MBA2934828.1"/>
    </source>
</evidence>
<protein>
    <submittedName>
        <fullName evidence="2">Alpha/beta hydrolase</fullName>
    </submittedName>
</protein>
<proteinExistence type="predicted"/>
<dbReference type="SUPFAM" id="SSF53474">
    <property type="entry name" value="alpha/beta-Hydrolases"/>
    <property type="match status" value="1"/>
</dbReference>
<comment type="caution">
    <text evidence="2">The sequence shown here is derived from an EMBL/GenBank/DDBJ whole genome shotgun (WGS) entry which is preliminary data.</text>
</comment>
<dbReference type="Proteomes" id="UP000570166">
    <property type="component" value="Unassembled WGS sequence"/>
</dbReference>
<sequence length="272" mass="29539">MTISKRYVAGRYGQVHLRETQAVAGQRPLICLHATAYSSRTFEPLMEKLAGRRQLIALDTPGYGQSDAPPTPIALADYARAMLEAVVAAAASPVDLLGYHTGAYIAAEAAILAPGVVRNLVMIGIPYFEALDPVAWRSRLCHRHELGGELAQFSERWDYLVASRDPVIPLGRAFANFRDELAAWPNGSWAHEAMFDWDADARLPMVPVPTLILNPQGHLAEPSRQAAALIPDHAIEELPGLSPAIFDAGSERVAAKLEEWLGISTLVSSEQG</sequence>
<accession>A0A838LBG2</accession>
<dbReference type="PANTHER" id="PTHR43798:SF33">
    <property type="entry name" value="HYDROLASE, PUTATIVE (AFU_ORTHOLOGUE AFUA_2G14860)-RELATED"/>
    <property type="match status" value="1"/>
</dbReference>